<protein>
    <submittedName>
        <fullName evidence="2">RNA-binding S4 domain-containing protein</fullName>
    </submittedName>
</protein>
<name>A0A7K1FTC2_9ACTN</name>
<dbReference type="AlphaFoldDB" id="A0A7K1FTC2"/>
<dbReference type="InterPro" id="IPR036986">
    <property type="entry name" value="S4_RNA-bd_sf"/>
</dbReference>
<organism evidence="2 3">
    <name type="scientific">Nakamurella alba</name>
    <dbReference type="NCBI Taxonomy" id="2665158"/>
    <lineage>
        <taxon>Bacteria</taxon>
        <taxon>Bacillati</taxon>
        <taxon>Actinomycetota</taxon>
        <taxon>Actinomycetes</taxon>
        <taxon>Nakamurellales</taxon>
        <taxon>Nakamurellaceae</taxon>
        <taxon>Nakamurella</taxon>
    </lineage>
</organism>
<dbReference type="Gene3D" id="3.10.290.10">
    <property type="entry name" value="RNA-binding S4 domain"/>
    <property type="match status" value="1"/>
</dbReference>
<reference evidence="2 3" key="1">
    <citation type="submission" date="2019-11" db="EMBL/GenBank/DDBJ databases">
        <authorList>
            <person name="Jiang L.-Q."/>
        </authorList>
    </citation>
    <scope>NUCLEOTIDE SEQUENCE [LARGE SCALE GENOMIC DNA]</scope>
    <source>
        <strain evidence="2 3">YIM 132087</strain>
    </source>
</reference>
<evidence type="ECO:0000256" key="1">
    <source>
        <dbReference type="PROSITE-ProRule" id="PRU00182"/>
    </source>
</evidence>
<dbReference type="Pfam" id="PF13275">
    <property type="entry name" value="S4_2"/>
    <property type="match status" value="1"/>
</dbReference>
<accession>A0A7K1FTC2</accession>
<evidence type="ECO:0000313" key="2">
    <source>
        <dbReference type="EMBL" id="MTD17406.1"/>
    </source>
</evidence>
<dbReference type="PROSITE" id="PS50889">
    <property type="entry name" value="S4"/>
    <property type="match status" value="1"/>
</dbReference>
<dbReference type="EMBL" id="WLYK01000019">
    <property type="protein sequence ID" value="MTD17406.1"/>
    <property type="molecule type" value="Genomic_DNA"/>
</dbReference>
<dbReference type="SUPFAM" id="SSF55174">
    <property type="entry name" value="Alpha-L RNA-binding motif"/>
    <property type="match status" value="1"/>
</dbReference>
<proteinExistence type="predicted"/>
<dbReference type="Proteomes" id="UP000460221">
    <property type="component" value="Unassembled WGS sequence"/>
</dbReference>
<keyword evidence="3" id="KW-1185">Reference proteome</keyword>
<dbReference type="GO" id="GO:0003723">
    <property type="term" value="F:RNA binding"/>
    <property type="evidence" value="ECO:0007669"/>
    <property type="project" value="UniProtKB-KW"/>
</dbReference>
<gene>
    <name evidence="2" type="ORF">GIS00_26085</name>
</gene>
<sequence>MREDDPVQDIEISGDMIRLGQLLKLAGAVDTGADVRPLLADGLVTVNGEVETRRGRQLHKGDVIALDGDPVRLV</sequence>
<dbReference type="CDD" id="cd00165">
    <property type="entry name" value="S4"/>
    <property type="match status" value="1"/>
</dbReference>
<keyword evidence="1" id="KW-0694">RNA-binding</keyword>
<evidence type="ECO:0000313" key="3">
    <source>
        <dbReference type="Proteomes" id="UP000460221"/>
    </source>
</evidence>
<comment type="caution">
    <text evidence="2">The sequence shown here is derived from an EMBL/GenBank/DDBJ whole genome shotgun (WGS) entry which is preliminary data.</text>
</comment>